<feature type="domain" description="Gfo/Idh/MocA-like oxidoreductase N-terminal" evidence="1">
    <location>
        <begin position="11"/>
        <end position="141"/>
    </location>
</feature>
<evidence type="ECO:0000259" key="2">
    <source>
        <dbReference type="Pfam" id="PF22685"/>
    </source>
</evidence>
<evidence type="ECO:0000259" key="1">
    <source>
        <dbReference type="Pfam" id="PF01408"/>
    </source>
</evidence>
<accession>A0AAN6TST1</accession>
<comment type="caution">
    <text evidence="3">The sequence shown here is derived from an EMBL/GenBank/DDBJ whole genome shotgun (WGS) entry which is preliminary data.</text>
</comment>
<organism evidence="3 4">
    <name type="scientific">Parathielavia appendiculata</name>
    <dbReference type="NCBI Taxonomy" id="2587402"/>
    <lineage>
        <taxon>Eukaryota</taxon>
        <taxon>Fungi</taxon>
        <taxon>Dikarya</taxon>
        <taxon>Ascomycota</taxon>
        <taxon>Pezizomycotina</taxon>
        <taxon>Sordariomycetes</taxon>
        <taxon>Sordariomycetidae</taxon>
        <taxon>Sordariales</taxon>
        <taxon>Chaetomiaceae</taxon>
        <taxon>Parathielavia</taxon>
    </lineage>
</organism>
<dbReference type="InterPro" id="IPR036291">
    <property type="entry name" value="NAD(P)-bd_dom_sf"/>
</dbReference>
<dbReference type="PANTHER" id="PTHR43708:SF1">
    <property type="entry name" value="GALACTOSE_LACTOSE METABOLISM REGULATORY PROTEIN GAL80"/>
    <property type="match status" value="1"/>
</dbReference>
<sequence length="390" mass="42660">MSSHPTSSPRIRVALIGLSSSAKTAWASRAHLPYLLSPRGSSKYEIVALLNSSVSAAQDAIRAYDLPASTRAYGDPAALAADRDVDLVVCNTRVDKHFETVVDSVKNGKDVYVEWPLAQDAKHARELVGLSREAGGRSVVGLQGVVAPVVLKLRGLLEEGRIGKVLSSELRVFGGLGDRATVPEGLAYFTQREVGGNVYTIGFAHVFDMVQRVLGELASVKGDFHLQRPEVKITDPSAGAVKTVRSNVPDLILVSGKWNESAITQQNATLHYRFRRGQPFPGEAALEWTIHGEKGEIRIVSPQNTFIQVGDDTSPRIIEVHDFATDKVDKVEWDWEEWQKDLPVQARGIGALYDAFAEAKAAGAKKAYVTFDLAAKRHEQLEELLSKWQA</sequence>
<dbReference type="AlphaFoldDB" id="A0AAN6TST1"/>
<dbReference type="SUPFAM" id="SSF51735">
    <property type="entry name" value="NAD(P)-binding Rossmann-fold domains"/>
    <property type="match status" value="1"/>
</dbReference>
<protein>
    <submittedName>
        <fullName evidence="3">NAD(P)-binding protein</fullName>
    </submittedName>
</protein>
<dbReference type="SUPFAM" id="SSF55347">
    <property type="entry name" value="Glyceraldehyde-3-phosphate dehydrogenase-like, C-terminal domain"/>
    <property type="match status" value="1"/>
</dbReference>
<evidence type="ECO:0000313" key="3">
    <source>
        <dbReference type="EMBL" id="KAK4119500.1"/>
    </source>
</evidence>
<proteinExistence type="predicted"/>
<dbReference type="PANTHER" id="PTHR43708">
    <property type="entry name" value="CONSERVED EXPRESSED OXIDOREDUCTASE (EUROFUNG)"/>
    <property type="match status" value="1"/>
</dbReference>
<dbReference type="Gene3D" id="3.30.360.10">
    <property type="entry name" value="Dihydrodipicolinate Reductase, domain 2"/>
    <property type="match status" value="1"/>
</dbReference>
<dbReference type="InterPro" id="IPR000683">
    <property type="entry name" value="Gfo/Idh/MocA-like_OxRdtase_N"/>
</dbReference>
<name>A0AAN6TST1_9PEZI</name>
<feature type="domain" description="Gal80p-like C-terminal" evidence="2">
    <location>
        <begin position="148"/>
        <end position="299"/>
    </location>
</feature>
<dbReference type="Proteomes" id="UP001302602">
    <property type="component" value="Unassembled WGS sequence"/>
</dbReference>
<dbReference type="InterPro" id="IPR055080">
    <property type="entry name" value="Gal80p-like_C"/>
</dbReference>
<dbReference type="InterPro" id="IPR051317">
    <property type="entry name" value="Gfo/Idh/MocA_oxidoreduct"/>
</dbReference>
<gene>
    <name evidence="3" type="ORF">N657DRAFT_693717</name>
</gene>
<keyword evidence="4" id="KW-1185">Reference proteome</keyword>
<reference evidence="3" key="1">
    <citation type="journal article" date="2023" name="Mol. Phylogenet. Evol.">
        <title>Genome-scale phylogeny and comparative genomics of the fungal order Sordariales.</title>
        <authorList>
            <person name="Hensen N."/>
            <person name="Bonometti L."/>
            <person name="Westerberg I."/>
            <person name="Brannstrom I.O."/>
            <person name="Guillou S."/>
            <person name="Cros-Aarteil S."/>
            <person name="Calhoun S."/>
            <person name="Haridas S."/>
            <person name="Kuo A."/>
            <person name="Mondo S."/>
            <person name="Pangilinan J."/>
            <person name="Riley R."/>
            <person name="LaButti K."/>
            <person name="Andreopoulos B."/>
            <person name="Lipzen A."/>
            <person name="Chen C."/>
            <person name="Yan M."/>
            <person name="Daum C."/>
            <person name="Ng V."/>
            <person name="Clum A."/>
            <person name="Steindorff A."/>
            <person name="Ohm R.A."/>
            <person name="Martin F."/>
            <person name="Silar P."/>
            <person name="Natvig D.O."/>
            <person name="Lalanne C."/>
            <person name="Gautier V."/>
            <person name="Ament-Velasquez S.L."/>
            <person name="Kruys A."/>
            <person name="Hutchinson M.I."/>
            <person name="Powell A.J."/>
            <person name="Barry K."/>
            <person name="Miller A.N."/>
            <person name="Grigoriev I.V."/>
            <person name="Debuchy R."/>
            <person name="Gladieux P."/>
            <person name="Hiltunen Thoren M."/>
            <person name="Johannesson H."/>
        </authorList>
    </citation>
    <scope>NUCLEOTIDE SEQUENCE</scope>
    <source>
        <strain evidence="3">CBS 731.68</strain>
    </source>
</reference>
<dbReference type="Pfam" id="PF01408">
    <property type="entry name" value="GFO_IDH_MocA"/>
    <property type="match status" value="1"/>
</dbReference>
<dbReference type="Pfam" id="PF22685">
    <property type="entry name" value="Gal80p_C-like"/>
    <property type="match status" value="1"/>
</dbReference>
<dbReference type="EMBL" id="MU853248">
    <property type="protein sequence ID" value="KAK4119500.1"/>
    <property type="molecule type" value="Genomic_DNA"/>
</dbReference>
<dbReference type="RefSeq" id="XP_062643273.1">
    <property type="nucleotide sequence ID" value="XM_062797237.1"/>
</dbReference>
<reference evidence="3" key="2">
    <citation type="submission" date="2023-05" db="EMBL/GenBank/DDBJ databases">
        <authorList>
            <consortium name="Lawrence Berkeley National Laboratory"/>
            <person name="Steindorff A."/>
            <person name="Hensen N."/>
            <person name="Bonometti L."/>
            <person name="Westerberg I."/>
            <person name="Brannstrom I.O."/>
            <person name="Guillou S."/>
            <person name="Cros-Aarteil S."/>
            <person name="Calhoun S."/>
            <person name="Haridas S."/>
            <person name="Kuo A."/>
            <person name="Mondo S."/>
            <person name="Pangilinan J."/>
            <person name="Riley R."/>
            <person name="Labutti K."/>
            <person name="Andreopoulos B."/>
            <person name="Lipzen A."/>
            <person name="Chen C."/>
            <person name="Yanf M."/>
            <person name="Daum C."/>
            <person name="Ng V."/>
            <person name="Clum A."/>
            <person name="Ohm R."/>
            <person name="Martin F."/>
            <person name="Silar P."/>
            <person name="Natvig D."/>
            <person name="Lalanne C."/>
            <person name="Gautier V."/>
            <person name="Ament-Velasquez S.L."/>
            <person name="Kruys A."/>
            <person name="Hutchinson M.I."/>
            <person name="Powell A.J."/>
            <person name="Barry K."/>
            <person name="Miller A.N."/>
            <person name="Grigoriev I.V."/>
            <person name="Debuchy R."/>
            <person name="Gladieux P."/>
            <person name="Thoren M.H."/>
            <person name="Johannesson H."/>
        </authorList>
    </citation>
    <scope>NUCLEOTIDE SEQUENCE</scope>
    <source>
        <strain evidence="3">CBS 731.68</strain>
    </source>
</reference>
<dbReference type="GO" id="GO:0000166">
    <property type="term" value="F:nucleotide binding"/>
    <property type="evidence" value="ECO:0007669"/>
    <property type="project" value="InterPro"/>
</dbReference>
<dbReference type="GeneID" id="87834004"/>
<dbReference type="Gene3D" id="3.40.50.720">
    <property type="entry name" value="NAD(P)-binding Rossmann-like Domain"/>
    <property type="match status" value="1"/>
</dbReference>
<evidence type="ECO:0000313" key="4">
    <source>
        <dbReference type="Proteomes" id="UP001302602"/>
    </source>
</evidence>